<name>A0A177Y8L7_9NOCA</name>
<gene>
    <name evidence="4" type="ORF">A3K89_10655</name>
</gene>
<feature type="region of interest" description="Disordered" evidence="2">
    <location>
        <begin position="454"/>
        <end position="498"/>
    </location>
</feature>
<proteinExistence type="predicted"/>
<comment type="caution">
    <text evidence="4">The sequence shown here is derived from an EMBL/GenBank/DDBJ whole genome shotgun (WGS) entry which is preliminary data.</text>
</comment>
<evidence type="ECO:0000256" key="2">
    <source>
        <dbReference type="SAM" id="MobiDB-lite"/>
    </source>
</evidence>
<evidence type="ECO:0000313" key="4">
    <source>
        <dbReference type="EMBL" id="OAK51730.1"/>
    </source>
</evidence>
<evidence type="ECO:0000256" key="3">
    <source>
        <dbReference type="SAM" id="Phobius"/>
    </source>
</evidence>
<accession>A0A177Y8L7</accession>
<evidence type="ECO:0000313" key="5">
    <source>
        <dbReference type="Proteomes" id="UP000077519"/>
    </source>
</evidence>
<keyword evidence="3" id="KW-1133">Transmembrane helix</keyword>
<sequence length="498" mass="53857">MKLKYFLARLAGARIDVLEKLPGALPKQSAMGAVLLTTAGFAAISAGYALSITGIASGIFAVLGGLVWGIAILNLDRLLVIGLAKETGWKRNLSLAAPRIVLAVILGVVISTPLMLRVFDSEIAAQMNRNILTAQEDLRESINNSTIRQDLNADIEELNRLRALINAGPTADVSQNPEVLLAQQAIDDLEAKAATQKAEYDQLRAAAVAEEEGSAGTMIRGCAALCIEKRRLADESEARWQDTLNQVRDKENEMAAIVSKVQVNALDSSERAIADAEAVVPGLQEQVDQLTEQVNSAQDTSRELEQANAGIIARLKALSDVSGNDATAAMARYAVALLFMAMELLPVIFKIVSNLGSRTAYDTVVDSHEAAEVERATQSVTLADEKAKLRRSSEQVAEQDRTDKQQELMLRINASVAEHQAAVVEEALSRWSDHAKRVSDDRLDQWADEMERSYNPGRAPVHGSNGGFQQHADYGYPGPAPATTMTKRVNNLNPPSDL</sequence>
<dbReference type="RefSeq" id="WP_068430369.1">
    <property type="nucleotide sequence ID" value="NZ_LVHI01000037.1"/>
</dbReference>
<feature type="transmembrane region" description="Helical" evidence="3">
    <location>
        <begin position="55"/>
        <end position="75"/>
    </location>
</feature>
<dbReference type="EMBL" id="LVHI01000037">
    <property type="protein sequence ID" value="OAK51730.1"/>
    <property type="molecule type" value="Genomic_DNA"/>
</dbReference>
<feature type="compositionally biased region" description="Polar residues" evidence="2">
    <location>
        <begin position="483"/>
        <end position="498"/>
    </location>
</feature>
<keyword evidence="5" id="KW-1185">Reference proteome</keyword>
<organism evidence="4 5">
    <name type="scientific">Rhodococcoides kyotonense</name>
    <dbReference type="NCBI Taxonomy" id="398843"/>
    <lineage>
        <taxon>Bacteria</taxon>
        <taxon>Bacillati</taxon>
        <taxon>Actinomycetota</taxon>
        <taxon>Actinomycetes</taxon>
        <taxon>Mycobacteriales</taxon>
        <taxon>Nocardiaceae</taxon>
        <taxon>Rhodococcoides</taxon>
    </lineage>
</organism>
<keyword evidence="3" id="KW-0472">Membrane</keyword>
<evidence type="ECO:0008006" key="6">
    <source>
        <dbReference type="Google" id="ProtNLM"/>
    </source>
</evidence>
<dbReference type="Pfam" id="PF14362">
    <property type="entry name" value="DUF4407"/>
    <property type="match status" value="1"/>
</dbReference>
<feature type="coiled-coil region" evidence="1">
    <location>
        <begin position="179"/>
        <end position="206"/>
    </location>
</feature>
<feature type="transmembrane region" description="Helical" evidence="3">
    <location>
        <begin position="96"/>
        <end position="116"/>
    </location>
</feature>
<feature type="transmembrane region" description="Helical" evidence="3">
    <location>
        <begin position="30"/>
        <end position="49"/>
    </location>
</feature>
<keyword evidence="3" id="KW-0812">Transmembrane</keyword>
<reference evidence="4 5" key="1">
    <citation type="submission" date="2016-03" db="EMBL/GenBank/DDBJ databases">
        <title>Genome sequence of Rhodococcus kyotonensis KB10.</title>
        <authorList>
            <person name="Jeong H."/>
            <person name="Hong C.E."/>
            <person name="Jo S.H."/>
            <person name="Park J.M."/>
        </authorList>
    </citation>
    <scope>NUCLEOTIDE SEQUENCE [LARGE SCALE GENOMIC DNA]</scope>
    <source>
        <strain evidence="4 5">KB10</strain>
    </source>
</reference>
<evidence type="ECO:0000256" key="1">
    <source>
        <dbReference type="SAM" id="Coils"/>
    </source>
</evidence>
<dbReference type="InterPro" id="IPR025519">
    <property type="entry name" value="DUF4407"/>
</dbReference>
<dbReference type="AlphaFoldDB" id="A0A177Y8L7"/>
<feature type="coiled-coil region" evidence="1">
    <location>
        <begin position="266"/>
        <end position="307"/>
    </location>
</feature>
<dbReference type="Proteomes" id="UP000077519">
    <property type="component" value="Unassembled WGS sequence"/>
</dbReference>
<protein>
    <recommendedName>
        <fullName evidence="6">DUF4407 domain-containing protein</fullName>
    </recommendedName>
</protein>
<keyword evidence="1" id="KW-0175">Coiled coil</keyword>